<organism evidence="4 5">
    <name type="scientific">Chondrus crispus</name>
    <name type="common">Carrageen Irish moss</name>
    <name type="synonym">Polymorpha crispa</name>
    <dbReference type="NCBI Taxonomy" id="2769"/>
    <lineage>
        <taxon>Eukaryota</taxon>
        <taxon>Rhodophyta</taxon>
        <taxon>Florideophyceae</taxon>
        <taxon>Rhodymeniophycidae</taxon>
        <taxon>Gigartinales</taxon>
        <taxon>Gigartinaceae</taxon>
        <taxon>Chondrus</taxon>
    </lineage>
</organism>
<evidence type="ECO:0000313" key="4">
    <source>
        <dbReference type="EMBL" id="CDF40603.1"/>
    </source>
</evidence>
<dbReference type="AlphaFoldDB" id="R7QS93"/>
<dbReference type="KEGG" id="ccp:CHC_T00000825001"/>
<proteinExistence type="predicted"/>
<evidence type="ECO:0000256" key="1">
    <source>
        <dbReference type="SAM" id="Coils"/>
    </source>
</evidence>
<protein>
    <submittedName>
        <fullName evidence="4">Uncharacterized protein</fullName>
    </submittedName>
</protein>
<keyword evidence="3" id="KW-1133">Transmembrane helix</keyword>
<evidence type="ECO:0000256" key="3">
    <source>
        <dbReference type="SAM" id="Phobius"/>
    </source>
</evidence>
<gene>
    <name evidence="4" type="ORF">CHC_T00000825001</name>
</gene>
<reference evidence="5" key="1">
    <citation type="journal article" date="2013" name="Proc. Natl. Acad. Sci. U.S.A.">
        <title>Genome structure and metabolic features in the red seaweed Chondrus crispus shed light on evolution of the Archaeplastida.</title>
        <authorList>
            <person name="Collen J."/>
            <person name="Porcel B."/>
            <person name="Carre W."/>
            <person name="Ball S.G."/>
            <person name="Chaparro C."/>
            <person name="Tonon T."/>
            <person name="Barbeyron T."/>
            <person name="Michel G."/>
            <person name="Noel B."/>
            <person name="Valentin K."/>
            <person name="Elias M."/>
            <person name="Artiguenave F."/>
            <person name="Arun A."/>
            <person name="Aury J.M."/>
            <person name="Barbosa-Neto J.F."/>
            <person name="Bothwell J.H."/>
            <person name="Bouget F.Y."/>
            <person name="Brillet L."/>
            <person name="Cabello-Hurtado F."/>
            <person name="Capella-Gutierrez S."/>
            <person name="Charrier B."/>
            <person name="Cladiere L."/>
            <person name="Cock J.M."/>
            <person name="Coelho S.M."/>
            <person name="Colleoni C."/>
            <person name="Czjzek M."/>
            <person name="Da Silva C."/>
            <person name="Delage L."/>
            <person name="Denoeud F."/>
            <person name="Deschamps P."/>
            <person name="Dittami S.M."/>
            <person name="Gabaldon T."/>
            <person name="Gachon C.M."/>
            <person name="Groisillier A."/>
            <person name="Herve C."/>
            <person name="Jabbari K."/>
            <person name="Katinka M."/>
            <person name="Kloareg B."/>
            <person name="Kowalczyk N."/>
            <person name="Labadie K."/>
            <person name="Leblanc C."/>
            <person name="Lopez P.J."/>
            <person name="McLachlan D.H."/>
            <person name="Meslet-Cladiere L."/>
            <person name="Moustafa A."/>
            <person name="Nehr Z."/>
            <person name="Nyvall Collen P."/>
            <person name="Panaud O."/>
            <person name="Partensky F."/>
            <person name="Poulain J."/>
            <person name="Rensing S.A."/>
            <person name="Rousvoal S."/>
            <person name="Samson G."/>
            <person name="Symeonidi A."/>
            <person name="Weissenbach J."/>
            <person name="Zambounis A."/>
            <person name="Wincker P."/>
            <person name="Boyen C."/>
        </authorList>
    </citation>
    <scope>NUCLEOTIDE SEQUENCE [LARGE SCALE GENOMIC DNA]</scope>
    <source>
        <strain evidence="5">cv. Stackhouse</strain>
    </source>
</reference>
<dbReference type="EMBL" id="HG002215">
    <property type="protein sequence ID" value="CDF40603.1"/>
    <property type="molecule type" value="Genomic_DNA"/>
</dbReference>
<sequence length="164" mass="19012">MVETEGATEDLGADKNREDERMPESEAVRILVARIRELEASFREFERETVAARKELIQRLEMSGLERRGLEQRHEALSRELDENHKRGVITEQYLDAMRRDLGKAIGNQQSKITFIVRSTLNNMLYYVLAYLVPVVAFLIRGLRDMSNAVKRKMVRARPSPHVD</sequence>
<dbReference type="Gramene" id="CDF40603">
    <property type="protein sequence ID" value="CDF40603"/>
    <property type="gene ID" value="CHC_T00000825001"/>
</dbReference>
<dbReference type="GeneID" id="17318613"/>
<dbReference type="RefSeq" id="XP_005710897.1">
    <property type="nucleotide sequence ID" value="XM_005710840.1"/>
</dbReference>
<evidence type="ECO:0000256" key="2">
    <source>
        <dbReference type="SAM" id="MobiDB-lite"/>
    </source>
</evidence>
<keyword evidence="3" id="KW-0472">Membrane</keyword>
<feature type="coiled-coil region" evidence="1">
    <location>
        <begin position="28"/>
        <end position="87"/>
    </location>
</feature>
<keyword evidence="1" id="KW-0175">Coiled coil</keyword>
<accession>R7QS93</accession>
<dbReference type="Proteomes" id="UP000012073">
    <property type="component" value="Unassembled WGS sequence"/>
</dbReference>
<keyword evidence="5" id="KW-1185">Reference proteome</keyword>
<evidence type="ECO:0000313" key="5">
    <source>
        <dbReference type="Proteomes" id="UP000012073"/>
    </source>
</evidence>
<keyword evidence="3" id="KW-0812">Transmembrane</keyword>
<feature type="transmembrane region" description="Helical" evidence="3">
    <location>
        <begin position="124"/>
        <end position="143"/>
    </location>
</feature>
<feature type="region of interest" description="Disordered" evidence="2">
    <location>
        <begin position="1"/>
        <end position="23"/>
    </location>
</feature>
<name>R7QS93_CHOCR</name>
<feature type="compositionally biased region" description="Basic and acidic residues" evidence="2">
    <location>
        <begin position="12"/>
        <end position="23"/>
    </location>
</feature>